<dbReference type="GO" id="GO:0000271">
    <property type="term" value="P:polysaccharide biosynthetic process"/>
    <property type="evidence" value="ECO:0007669"/>
    <property type="project" value="TreeGrafter"/>
</dbReference>
<dbReference type="SUPFAM" id="SSF53383">
    <property type="entry name" value="PLP-dependent transferases"/>
    <property type="match status" value="1"/>
</dbReference>
<name>A0A3B1BBK8_9ZZZZ</name>
<dbReference type="PIRSF" id="PIRSF000390">
    <property type="entry name" value="PLP_StrS"/>
    <property type="match status" value="1"/>
</dbReference>
<dbReference type="InterPro" id="IPR015421">
    <property type="entry name" value="PyrdxlP-dep_Trfase_major"/>
</dbReference>
<dbReference type="CDD" id="cd00616">
    <property type="entry name" value="AHBA_syn"/>
    <property type="match status" value="1"/>
</dbReference>
<organism evidence="2">
    <name type="scientific">hydrothermal vent metagenome</name>
    <dbReference type="NCBI Taxonomy" id="652676"/>
    <lineage>
        <taxon>unclassified sequences</taxon>
        <taxon>metagenomes</taxon>
        <taxon>ecological metagenomes</taxon>
    </lineage>
</organism>
<evidence type="ECO:0000256" key="1">
    <source>
        <dbReference type="ARBA" id="ARBA00022898"/>
    </source>
</evidence>
<accession>A0A3B1BBK8</accession>
<dbReference type="GO" id="GO:0008483">
    <property type="term" value="F:transaminase activity"/>
    <property type="evidence" value="ECO:0007669"/>
    <property type="project" value="UniProtKB-KW"/>
</dbReference>
<evidence type="ECO:0000313" key="2">
    <source>
        <dbReference type="EMBL" id="VAX09383.1"/>
    </source>
</evidence>
<dbReference type="InterPro" id="IPR015424">
    <property type="entry name" value="PyrdxlP-dep_Trfase"/>
</dbReference>
<sequence>MKRINVTKAQIPNRERFFAYIDGVLDSGWLTNQGQLVNKLETRLAEYLGVCNVVLTTNGTLSLLVAYRILGLQREVITTPFTFIATASSLVWGGLDVVFADVDRRSFNIDIEDIKEKITPKTSAIVPVHVFGNPCDVEAIDSIAKSHDLKVIYDAAHAFGVQYKGKSILNWGDISVLSFHATKVFHTIEGGALIINDDELAQKARKTINLGITGPESIECLGINGKMSEFQAAMGHCLLDEMEAVIVRRAALVEIYDSLLENVVQKQSWMEGEASNNNYYPILLADEMITKKVQAVLNENNIYPRRYFYPALDTFSFLTKENQMPVAKDIASRILCLPLFTELSHEDCQRIAKIVIEVIGAK</sequence>
<dbReference type="Gene3D" id="3.40.640.10">
    <property type="entry name" value="Type I PLP-dependent aspartate aminotransferase-like (Major domain)"/>
    <property type="match status" value="1"/>
</dbReference>
<dbReference type="PANTHER" id="PTHR30244">
    <property type="entry name" value="TRANSAMINASE"/>
    <property type="match status" value="1"/>
</dbReference>
<proteinExistence type="predicted"/>
<dbReference type="EMBL" id="UOFX01000051">
    <property type="protein sequence ID" value="VAX09383.1"/>
    <property type="molecule type" value="Genomic_DNA"/>
</dbReference>
<dbReference type="AlphaFoldDB" id="A0A3B1BBK8"/>
<dbReference type="InterPro" id="IPR000653">
    <property type="entry name" value="DegT/StrS_aminotransferase"/>
</dbReference>
<dbReference type="GO" id="GO:0030170">
    <property type="term" value="F:pyridoxal phosphate binding"/>
    <property type="evidence" value="ECO:0007669"/>
    <property type="project" value="TreeGrafter"/>
</dbReference>
<protein>
    <submittedName>
        <fullName evidence="2">Aminotransferase, DegT/DnrJ/EryC1/StrS family</fullName>
    </submittedName>
</protein>
<keyword evidence="2" id="KW-0808">Transferase</keyword>
<dbReference type="PANTHER" id="PTHR30244:SF9">
    <property type="entry name" value="PROTEIN RV3402C"/>
    <property type="match status" value="1"/>
</dbReference>
<keyword evidence="2" id="KW-0032">Aminotransferase</keyword>
<keyword evidence="1" id="KW-0663">Pyridoxal phosphate</keyword>
<gene>
    <name evidence="2" type="ORF">MNBD_GAMMA26-1895</name>
</gene>
<reference evidence="2" key="1">
    <citation type="submission" date="2018-06" db="EMBL/GenBank/DDBJ databases">
        <authorList>
            <person name="Zhirakovskaya E."/>
        </authorList>
    </citation>
    <scope>NUCLEOTIDE SEQUENCE</scope>
</reference>
<dbReference type="Pfam" id="PF01041">
    <property type="entry name" value="DegT_DnrJ_EryC1"/>
    <property type="match status" value="1"/>
</dbReference>